<reference evidence="2 3" key="1">
    <citation type="journal article" date="2012" name="Nat. Genet.">
        <title>Plasmodium cynomolgi genome sequences provide insight into Plasmodium vivax and the monkey malaria clade.</title>
        <authorList>
            <person name="Tachibana S."/>
            <person name="Sullivan S.A."/>
            <person name="Kawai S."/>
            <person name="Nakamura S."/>
            <person name="Kim H.R."/>
            <person name="Goto N."/>
            <person name="Arisue N."/>
            <person name="Palacpac N.M.Q."/>
            <person name="Honma H."/>
            <person name="Yagi M."/>
            <person name="Tougan T."/>
            <person name="Katakai Y."/>
            <person name="Kaneko O."/>
            <person name="Mita T."/>
            <person name="Kita K."/>
            <person name="Yasutomi Y."/>
            <person name="Sutton P.L."/>
            <person name="Shakhbatyan R."/>
            <person name="Horii T."/>
            <person name="Yasunaga T."/>
            <person name="Barnwell J.W."/>
            <person name="Escalante A.A."/>
            <person name="Carlton J.M."/>
            <person name="Tanabe K."/>
        </authorList>
    </citation>
    <scope>NUCLEOTIDE SEQUENCE [LARGE SCALE GENOMIC DNA]</scope>
    <source>
        <strain evidence="2 3">B</strain>
    </source>
</reference>
<feature type="region of interest" description="Disordered" evidence="1">
    <location>
        <begin position="215"/>
        <end position="255"/>
    </location>
</feature>
<feature type="region of interest" description="Disordered" evidence="1">
    <location>
        <begin position="286"/>
        <end position="309"/>
    </location>
</feature>
<dbReference type="VEuPathDB" id="PlasmoDB:PCYB_007030"/>
<dbReference type="RefSeq" id="XP_004228172.1">
    <property type="nucleotide sequence ID" value="XM_004228124.1"/>
</dbReference>
<accession>K6V0T9</accession>
<feature type="compositionally biased region" description="Basic and acidic residues" evidence="1">
    <location>
        <begin position="215"/>
        <end position="232"/>
    </location>
</feature>
<organism evidence="2 3">
    <name type="scientific">Plasmodium cynomolgi (strain B)</name>
    <dbReference type="NCBI Taxonomy" id="1120755"/>
    <lineage>
        <taxon>Eukaryota</taxon>
        <taxon>Sar</taxon>
        <taxon>Alveolata</taxon>
        <taxon>Apicomplexa</taxon>
        <taxon>Aconoidasida</taxon>
        <taxon>Haemosporida</taxon>
        <taxon>Plasmodiidae</taxon>
        <taxon>Plasmodium</taxon>
        <taxon>Plasmodium (Plasmodium)</taxon>
    </lineage>
</organism>
<protein>
    <submittedName>
        <fullName evidence="2">CYIR protein</fullName>
    </submittedName>
</protein>
<keyword evidence="3" id="KW-1185">Reference proteome</keyword>
<dbReference type="OrthoDB" id="388788at2759"/>
<sequence length="362" mass="43400">YFDFNNYIKVKNKLNKCNYDYKNEDRFSKIISRLTEHKSVNWEDKIFACLHHYLTYNNGFMPFGVGDYCRYINFWLNGDVISKYQKYQHDFNIFKDFVHNYVFVHQGNYDDSCYEYINKMEIADYNRMKYLYEFYEFYDELRSSSHWKEETCEKLSSNSFFYNRDIDEYYEKHSDLYDKISHVKDLIETLLKTRDIKCENSVYFGTPRKVLEYERQRKQQEEAERQRQEQIQKELGFNNRGKKMHTTTDAKREELHQGKLRLSLEQENSRETVNLGVQDPSKVLTYGRGSDNSGGVVHSNKPALRKSDEDELEIRVHKPKNEDTSTDGSFLGSSRLPGVITELLVYLEGWVPYSYFLGYSKF</sequence>
<feature type="non-terminal residue" evidence="2">
    <location>
        <position position="1"/>
    </location>
</feature>
<proteinExistence type="predicted"/>
<dbReference type="AlphaFoldDB" id="K6V0T9"/>
<name>K6V0T9_PLACD</name>
<evidence type="ECO:0000313" key="3">
    <source>
        <dbReference type="Proteomes" id="UP000006319"/>
    </source>
</evidence>
<evidence type="ECO:0000313" key="2">
    <source>
        <dbReference type="EMBL" id="GAB69954.1"/>
    </source>
</evidence>
<dbReference type="Proteomes" id="UP000006319">
    <property type="component" value="Unassembled WGS sequence"/>
</dbReference>
<evidence type="ECO:0000256" key="1">
    <source>
        <dbReference type="SAM" id="MobiDB-lite"/>
    </source>
</evidence>
<dbReference type="GeneID" id="14696496"/>
<dbReference type="KEGG" id="pcy:PCYB_007030"/>
<feature type="compositionally biased region" description="Basic and acidic residues" evidence="1">
    <location>
        <begin position="246"/>
        <end position="255"/>
    </location>
</feature>
<gene>
    <name evidence="2" type="ORF">PCYB_007030</name>
</gene>
<dbReference type="EMBL" id="DF158260">
    <property type="protein sequence ID" value="GAB69954.1"/>
    <property type="molecule type" value="Genomic_DNA"/>
</dbReference>